<dbReference type="Proteomes" id="UP001420932">
    <property type="component" value="Unassembled WGS sequence"/>
</dbReference>
<dbReference type="AlphaFoldDB" id="A0AAP0EA98"/>
<feature type="region of interest" description="Disordered" evidence="1">
    <location>
        <begin position="1"/>
        <end position="37"/>
    </location>
</feature>
<sequence>MGSKENYGADEMGSEENDIGGEMGSEENDIGGEMGSEENYDEMVARMKAFVAPAGPYAPVEQLRHQPSFSPASSPAGSPPITTRHIRRASKLNQSHDDTTISILAGAPAVACRCRSWRRAAASAAVAPTPGAGASTRTVRRRANRRYWSGCSCLCVTHHRDWFVVGPSLRHRYLEGTTPLSAASA</sequence>
<organism evidence="2 3">
    <name type="scientific">Stephania yunnanensis</name>
    <dbReference type="NCBI Taxonomy" id="152371"/>
    <lineage>
        <taxon>Eukaryota</taxon>
        <taxon>Viridiplantae</taxon>
        <taxon>Streptophyta</taxon>
        <taxon>Embryophyta</taxon>
        <taxon>Tracheophyta</taxon>
        <taxon>Spermatophyta</taxon>
        <taxon>Magnoliopsida</taxon>
        <taxon>Ranunculales</taxon>
        <taxon>Menispermaceae</taxon>
        <taxon>Menispermoideae</taxon>
        <taxon>Cissampelideae</taxon>
        <taxon>Stephania</taxon>
    </lineage>
</organism>
<dbReference type="EMBL" id="JBBNAF010000013">
    <property type="protein sequence ID" value="KAK9087182.1"/>
    <property type="molecule type" value="Genomic_DNA"/>
</dbReference>
<keyword evidence="3" id="KW-1185">Reference proteome</keyword>
<protein>
    <submittedName>
        <fullName evidence="2">Uncharacterized protein</fullName>
    </submittedName>
</protein>
<proteinExistence type="predicted"/>
<name>A0AAP0EA98_9MAGN</name>
<evidence type="ECO:0000256" key="1">
    <source>
        <dbReference type="SAM" id="MobiDB-lite"/>
    </source>
</evidence>
<comment type="caution">
    <text evidence="2">The sequence shown here is derived from an EMBL/GenBank/DDBJ whole genome shotgun (WGS) entry which is preliminary data.</text>
</comment>
<feature type="compositionally biased region" description="Acidic residues" evidence="1">
    <location>
        <begin position="12"/>
        <end position="37"/>
    </location>
</feature>
<accession>A0AAP0EA98</accession>
<gene>
    <name evidence="2" type="ORF">Syun_029576</name>
</gene>
<evidence type="ECO:0000313" key="3">
    <source>
        <dbReference type="Proteomes" id="UP001420932"/>
    </source>
</evidence>
<reference evidence="2 3" key="1">
    <citation type="submission" date="2024-01" db="EMBL/GenBank/DDBJ databases">
        <title>Genome assemblies of Stephania.</title>
        <authorList>
            <person name="Yang L."/>
        </authorList>
    </citation>
    <scope>NUCLEOTIDE SEQUENCE [LARGE SCALE GENOMIC DNA]</scope>
    <source>
        <strain evidence="2">YNDBR</strain>
        <tissue evidence="2">Leaf</tissue>
    </source>
</reference>
<evidence type="ECO:0000313" key="2">
    <source>
        <dbReference type="EMBL" id="KAK9087182.1"/>
    </source>
</evidence>